<evidence type="ECO:0000256" key="6">
    <source>
        <dbReference type="SAM" id="Phobius"/>
    </source>
</evidence>
<feature type="transmembrane region" description="Helical" evidence="6">
    <location>
        <begin position="190"/>
        <end position="213"/>
    </location>
</feature>
<dbReference type="EMBL" id="JSUQ01000018">
    <property type="protein sequence ID" value="KHQ51372.1"/>
    <property type="molecule type" value="Genomic_DNA"/>
</dbReference>
<dbReference type="STRING" id="561184.SAMN05216376_11380"/>
<keyword evidence="6" id="KW-0812">Transmembrane</keyword>
<dbReference type="RefSeq" id="WP_139022663.1">
    <property type="nucleotide sequence ID" value="NZ_JSUQ01000018.1"/>
</dbReference>
<evidence type="ECO:0000313" key="9">
    <source>
        <dbReference type="EMBL" id="KHQ51372.1"/>
    </source>
</evidence>
<dbReference type="InterPro" id="IPR036890">
    <property type="entry name" value="HATPase_C_sf"/>
</dbReference>
<keyword evidence="6" id="KW-1133">Transmembrane helix</keyword>
<evidence type="ECO:0000313" key="10">
    <source>
        <dbReference type="Proteomes" id="UP000030960"/>
    </source>
</evidence>
<gene>
    <name evidence="9" type="ORF">OA50_04153</name>
</gene>
<feature type="transmembrane region" description="Helical" evidence="6">
    <location>
        <begin position="225"/>
        <end position="248"/>
    </location>
</feature>
<feature type="transmembrane region" description="Helical" evidence="6">
    <location>
        <begin position="377"/>
        <end position="399"/>
    </location>
</feature>
<dbReference type="Proteomes" id="UP000030960">
    <property type="component" value="Unassembled WGS sequence"/>
</dbReference>
<dbReference type="SMART" id="SM00387">
    <property type="entry name" value="HATPase_c"/>
    <property type="match status" value="1"/>
</dbReference>
<dbReference type="SMART" id="SM00388">
    <property type="entry name" value="HisKA"/>
    <property type="match status" value="1"/>
</dbReference>
<feature type="signal peptide" evidence="7">
    <location>
        <begin position="1"/>
        <end position="23"/>
    </location>
</feature>
<dbReference type="Pfam" id="PF02518">
    <property type="entry name" value="HATPase_c"/>
    <property type="match status" value="1"/>
</dbReference>
<keyword evidence="10" id="KW-1185">Reference proteome</keyword>
<dbReference type="InterPro" id="IPR003661">
    <property type="entry name" value="HisK_dim/P_dom"/>
</dbReference>
<evidence type="ECO:0000256" key="3">
    <source>
        <dbReference type="ARBA" id="ARBA00022553"/>
    </source>
</evidence>
<feature type="transmembrane region" description="Helical" evidence="6">
    <location>
        <begin position="288"/>
        <end position="308"/>
    </location>
</feature>
<dbReference type="PRINTS" id="PR00344">
    <property type="entry name" value="BCTRLSENSOR"/>
</dbReference>
<dbReference type="OrthoDB" id="9764438at2"/>
<evidence type="ECO:0000259" key="8">
    <source>
        <dbReference type="PROSITE" id="PS50109"/>
    </source>
</evidence>
<dbReference type="SUPFAM" id="SSF47384">
    <property type="entry name" value="Homodimeric domain of signal transducing histidine kinase"/>
    <property type="match status" value="1"/>
</dbReference>
<feature type="transmembrane region" description="Helical" evidence="6">
    <location>
        <begin position="254"/>
        <end position="276"/>
    </location>
</feature>
<dbReference type="PROSITE" id="PS50109">
    <property type="entry name" value="HIS_KIN"/>
    <property type="match status" value="1"/>
</dbReference>
<protein>
    <recommendedName>
        <fullName evidence="2">histidine kinase</fullName>
        <ecNumber evidence="2">2.7.13.3</ecNumber>
    </recommendedName>
</protein>
<sequence length="656" mass="70933">MRSVLALFLACSMLLILAPPLCAEAPPTMVLDPETPGVEIGDKMRFAPGTGDTLASLADRHTAGHLSSSFDETVAKLRPYQPLWAVVEVQNGAPAEGRPPDDWVLASDIYGLIALDVVLVRLGAETDQLLAHDIRKPFAPGDYTVTRVVSRPFELRPQERALLLVRMVHGTVEALDLSLERSAFTRAKGFASGLSLAGFYAFLLSCLAIFAVFSAMMRAGTGFAYAGLLLLGLVFVAYLDSFLFRWLYPARPDLHLPVGLVLLLGITALGFLAALLSLRLPGSEPAVPWGLGSGALAALAAILAVPFVPPEIMAPLAYVLLAAMLVAQVFAVFQWEGAGDRMRPILRLIPLIALIGLGGVTALALARSQAGGLSIPWTIKGTYATLALGIMASLSAGLIDMRRAHAAALAREMEAVRKEARTTRNLLDAERNYARMRDLADSRRMQMASMSHDIRQPLSALRLSIERMAREAPQDTRDHLREAFDYIQTLTGGQLDVARDEVRAEAEDETAPYPLSLVQEAVGQMFRDEARAKGLDLRIVPSTQEVRVPALHLMRILSNLVSNAVKYTHGGAVLVGVRRQGDNLALQVLDTGPGMTEDELTRNMKAWQSGTDSQGHGLGLAICHQLTRQNGLVLRARSWVGKGTAFTLDIPPEARS</sequence>
<dbReference type="CDD" id="cd00082">
    <property type="entry name" value="HisKA"/>
    <property type="match status" value="1"/>
</dbReference>
<dbReference type="InterPro" id="IPR004358">
    <property type="entry name" value="Sig_transdc_His_kin-like_C"/>
</dbReference>
<feature type="transmembrane region" description="Helical" evidence="6">
    <location>
        <begin position="314"/>
        <end position="333"/>
    </location>
</feature>
<dbReference type="PANTHER" id="PTHR43047:SF9">
    <property type="entry name" value="HISTIDINE KINASE"/>
    <property type="match status" value="1"/>
</dbReference>
<dbReference type="EC" id="2.7.13.3" evidence="2"/>
<evidence type="ECO:0000256" key="1">
    <source>
        <dbReference type="ARBA" id="ARBA00000085"/>
    </source>
</evidence>
<accession>A0A0B3RTL2</accession>
<dbReference type="SUPFAM" id="SSF55874">
    <property type="entry name" value="ATPase domain of HSP90 chaperone/DNA topoisomerase II/histidine kinase"/>
    <property type="match status" value="1"/>
</dbReference>
<organism evidence="9 10">
    <name type="scientific">Mameliella alba</name>
    <dbReference type="NCBI Taxonomy" id="561184"/>
    <lineage>
        <taxon>Bacteria</taxon>
        <taxon>Pseudomonadati</taxon>
        <taxon>Pseudomonadota</taxon>
        <taxon>Alphaproteobacteria</taxon>
        <taxon>Rhodobacterales</taxon>
        <taxon>Roseobacteraceae</taxon>
        <taxon>Mameliella</taxon>
    </lineage>
</organism>
<keyword evidence="5 9" id="KW-0418">Kinase</keyword>
<proteinExistence type="predicted"/>
<feature type="chain" id="PRO_5002098718" description="histidine kinase" evidence="7">
    <location>
        <begin position="24"/>
        <end position="656"/>
    </location>
</feature>
<keyword evidence="6" id="KW-0472">Membrane</keyword>
<dbReference type="InterPro" id="IPR003594">
    <property type="entry name" value="HATPase_dom"/>
</dbReference>
<dbReference type="GO" id="GO:0009927">
    <property type="term" value="F:histidine phosphotransfer kinase activity"/>
    <property type="evidence" value="ECO:0007669"/>
    <property type="project" value="TreeGrafter"/>
</dbReference>
<feature type="domain" description="Histidine kinase" evidence="8">
    <location>
        <begin position="449"/>
        <end position="654"/>
    </location>
</feature>
<reference evidence="9 10" key="1">
    <citation type="submission" date="2014-10" db="EMBL/GenBank/DDBJ databases">
        <title>Genome sequence of Ponticoccus sp. strain UMTAT08 isolated from clonal culture of toxic dinoflagellate Alexandrium tamiyavanichii.</title>
        <authorList>
            <person name="Gan H.Y."/>
            <person name="Muhd D.-D."/>
            <person name="Mohd Noor M.E."/>
            <person name="Yeong Y.S."/>
            <person name="Usup G."/>
        </authorList>
    </citation>
    <scope>NUCLEOTIDE SEQUENCE [LARGE SCALE GENOMIC DNA]</scope>
    <source>
        <strain evidence="9 10">UMTAT08</strain>
    </source>
</reference>
<dbReference type="GO" id="GO:0000155">
    <property type="term" value="F:phosphorelay sensor kinase activity"/>
    <property type="evidence" value="ECO:0007669"/>
    <property type="project" value="InterPro"/>
</dbReference>
<evidence type="ECO:0000256" key="4">
    <source>
        <dbReference type="ARBA" id="ARBA00022679"/>
    </source>
</evidence>
<evidence type="ECO:0000256" key="7">
    <source>
        <dbReference type="SAM" id="SignalP"/>
    </source>
</evidence>
<dbReference type="Gene3D" id="1.10.287.130">
    <property type="match status" value="1"/>
</dbReference>
<comment type="catalytic activity">
    <reaction evidence="1">
        <text>ATP + protein L-histidine = ADP + protein N-phospho-L-histidine.</text>
        <dbReference type="EC" id="2.7.13.3"/>
    </reaction>
</comment>
<keyword evidence="4" id="KW-0808">Transferase</keyword>
<dbReference type="InterPro" id="IPR036097">
    <property type="entry name" value="HisK_dim/P_sf"/>
</dbReference>
<dbReference type="AlphaFoldDB" id="A0A0B3RTL2"/>
<comment type="caution">
    <text evidence="9">The sequence shown here is derived from an EMBL/GenBank/DDBJ whole genome shotgun (WGS) entry which is preliminary data.</text>
</comment>
<evidence type="ECO:0000256" key="2">
    <source>
        <dbReference type="ARBA" id="ARBA00012438"/>
    </source>
</evidence>
<name>A0A0B3RTL2_9RHOB</name>
<dbReference type="Pfam" id="PF00512">
    <property type="entry name" value="HisKA"/>
    <property type="match status" value="1"/>
</dbReference>
<dbReference type="Gene3D" id="3.30.565.10">
    <property type="entry name" value="Histidine kinase-like ATPase, C-terminal domain"/>
    <property type="match status" value="1"/>
</dbReference>
<evidence type="ECO:0000256" key="5">
    <source>
        <dbReference type="ARBA" id="ARBA00022777"/>
    </source>
</evidence>
<keyword evidence="7" id="KW-0732">Signal</keyword>
<feature type="transmembrane region" description="Helical" evidence="6">
    <location>
        <begin position="345"/>
        <end position="365"/>
    </location>
</feature>
<keyword evidence="3" id="KW-0597">Phosphoprotein</keyword>
<dbReference type="PANTHER" id="PTHR43047">
    <property type="entry name" value="TWO-COMPONENT HISTIDINE PROTEIN KINASE"/>
    <property type="match status" value="1"/>
</dbReference>
<dbReference type="GO" id="GO:0005886">
    <property type="term" value="C:plasma membrane"/>
    <property type="evidence" value="ECO:0007669"/>
    <property type="project" value="TreeGrafter"/>
</dbReference>
<dbReference type="InterPro" id="IPR005467">
    <property type="entry name" value="His_kinase_dom"/>
</dbReference>